<feature type="transmembrane region" description="Helical" evidence="8">
    <location>
        <begin position="86"/>
        <end position="110"/>
    </location>
</feature>
<dbReference type="EMBL" id="NRSZ01001206">
    <property type="protein sequence ID" value="PNY22170.1"/>
    <property type="molecule type" value="Genomic_DNA"/>
</dbReference>
<feature type="compositionally biased region" description="Basic and acidic residues" evidence="7">
    <location>
        <begin position="218"/>
        <end position="228"/>
    </location>
</feature>
<protein>
    <recommendedName>
        <fullName evidence="11">Chromate transport protein</fullName>
    </recommendedName>
</protein>
<dbReference type="STRING" id="45235.A0A2K3Q3L4"/>
<evidence type="ECO:0000256" key="7">
    <source>
        <dbReference type="SAM" id="MobiDB-lite"/>
    </source>
</evidence>
<dbReference type="InterPro" id="IPR003370">
    <property type="entry name" value="Chromate_transpt"/>
</dbReference>
<feature type="compositionally biased region" description="Low complexity" evidence="7">
    <location>
        <begin position="229"/>
        <end position="241"/>
    </location>
</feature>
<gene>
    <name evidence="9" type="ORF">TCAP_07173</name>
</gene>
<keyword evidence="4 8" id="KW-0812">Transmembrane</keyword>
<dbReference type="AlphaFoldDB" id="A0A2K3Q3L4"/>
<evidence type="ECO:0000256" key="1">
    <source>
        <dbReference type="ARBA" id="ARBA00004651"/>
    </source>
</evidence>
<feature type="transmembrane region" description="Helical" evidence="8">
    <location>
        <begin position="263"/>
        <end position="285"/>
    </location>
</feature>
<evidence type="ECO:0000313" key="10">
    <source>
        <dbReference type="Proteomes" id="UP000236621"/>
    </source>
</evidence>
<evidence type="ECO:0000256" key="6">
    <source>
        <dbReference type="ARBA" id="ARBA00023136"/>
    </source>
</evidence>
<evidence type="ECO:0008006" key="11">
    <source>
        <dbReference type="Google" id="ProtNLM"/>
    </source>
</evidence>
<dbReference type="Pfam" id="PF02417">
    <property type="entry name" value="Chromate_transp"/>
    <property type="match status" value="2"/>
</dbReference>
<evidence type="ECO:0000256" key="4">
    <source>
        <dbReference type="ARBA" id="ARBA00022692"/>
    </source>
</evidence>
<feature type="transmembrane region" description="Helical" evidence="8">
    <location>
        <begin position="157"/>
        <end position="175"/>
    </location>
</feature>
<comment type="similarity">
    <text evidence="2">Belongs to the chromate ion transporter (CHR) (TC 2.A.51) family.</text>
</comment>
<dbReference type="Proteomes" id="UP000236621">
    <property type="component" value="Unassembled WGS sequence"/>
</dbReference>
<dbReference type="GO" id="GO:0005886">
    <property type="term" value="C:plasma membrane"/>
    <property type="evidence" value="ECO:0007669"/>
    <property type="project" value="UniProtKB-SubCell"/>
</dbReference>
<organism evidence="9 10">
    <name type="scientific">Tolypocladium capitatum</name>
    <dbReference type="NCBI Taxonomy" id="45235"/>
    <lineage>
        <taxon>Eukaryota</taxon>
        <taxon>Fungi</taxon>
        <taxon>Dikarya</taxon>
        <taxon>Ascomycota</taxon>
        <taxon>Pezizomycotina</taxon>
        <taxon>Sordariomycetes</taxon>
        <taxon>Hypocreomycetidae</taxon>
        <taxon>Hypocreales</taxon>
        <taxon>Ophiocordycipitaceae</taxon>
        <taxon>Tolypocladium</taxon>
    </lineage>
</organism>
<evidence type="ECO:0000256" key="8">
    <source>
        <dbReference type="SAM" id="Phobius"/>
    </source>
</evidence>
<dbReference type="PANTHER" id="PTHR33567">
    <property type="entry name" value="CHROMATE ION TRANSPORTER (EUROFUNG)"/>
    <property type="match status" value="1"/>
</dbReference>
<keyword evidence="5 8" id="KW-1133">Transmembrane helix</keyword>
<accession>A0A2K3Q3L4</accession>
<feature type="transmembrane region" description="Helical" evidence="8">
    <location>
        <begin position="364"/>
        <end position="393"/>
    </location>
</feature>
<dbReference type="OrthoDB" id="2160638at2759"/>
<dbReference type="GO" id="GO:0015109">
    <property type="term" value="F:chromate transmembrane transporter activity"/>
    <property type="evidence" value="ECO:0007669"/>
    <property type="project" value="InterPro"/>
</dbReference>
<feature type="transmembrane region" description="Helical" evidence="8">
    <location>
        <begin position="442"/>
        <end position="474"/>
    </location>
</feature>
<dbReference type="InterPro" id="IPR014047">
    <property type="entry name" value="Chr_Tranpt_l_chain"/>
</dbReference>
<feature type="region of interest" description="Disordered" evidence="7">
    <location>
        <begin position="212"/>
        <end position="243"/>
    </location>
</feature>
<evidence type="ECO:0000256" key="3">
    <source>
        <dbReference type="ARBA" id="ARBA00022475"/>
    </source>
</evidence>
<evidence type="ECO:0000313" key="9">
    <source>
        <dbReference type="EMBL" id="PNY22170.1"/>
    </source>
</evidence>
<sequence length="483" mass="52355">MSIIYWERKARKVADRAWATLRVNWHLGVTAFGGPPVHFKILHDKFVLNLAWIDEQLYQELFSVSQALSGPASTKMLYCINLIHDGLFGAVLAFSIWSLPGALGMFGLSIGVSNVGETLPRAVYALLSGLNATTVGIIAQAAVELSNNAITDKLSRILVFLAAAAGMLYNAFWYFPVLMFASGCATVAYDYRWAHRPARALNVLYMRARGRPTGVQHNGDERQSRRGADASITAPDDPDPASARDAELRTIPQEYRLNFSWKAGTAIITTFFLTFIVVMVLRGVLRNPPILYKLFANLYLAGTIIFGGGPVVIPLLREYVVAEGWVSPRDFLIGLAIAQAFPGPNFNFAVFLGGLTAINSGKTAILGASVAFLGIFVPGMILVHGTMGVWGLLRSKPWVKSGVRGINAGAVGLIYTAVYRIWQVGYVDEGFQSGKSLGDDPWWVVVTATAYVGGRYFGLSAPLAILLGAVLGLVRYGVVIGKM</sequence>
<comment type="subcellular location">
    <subcellularLocation>
        <location evidence="1">Cell membrane</location>
        <topology evidence="1">Multi-pass membrane protein</topology>
    </subcellularLocation>
</comment>
<evidence type="ECO:0000256" key="5">
    <source>
        <dbReference type="ARBA" id="ARBA00022989"/>
    </source>
</evidence>
<proteinExistence type="inferred from homology"/>
<keyword evidence="3" id="KW-1003">Cell membrane</keyword>
<evidence type="ECO:0000256" key="2">
    <source>
        <dbReference type="ARBA" id="ARBA00005262"/>
    </source>
</evidence>
<dbReference type="PIRSF" id="PIRSF004810">
    <property type="entry name" value="ChrA"/>
    <property type="match status" value="1"/>
</dbReference>
<keyword evidence="6 8" id="KW-0472">Membrane</keyword>
<keyword evidence="10" id="KW-1185">Reference proteome</keyword>
<feature type="transmembrane region" description="Helical" evidence="8">
    <location>
        <begin position="297"/>
        <end position="316"/>
    </location>
</feature>
<reference evidence="9 10" key="1">
    <citation type="submission" date="2017-08" db="EMBL/GenBank/DDBJ databases">
        <title>Harnessing the power of phylogenomics to disentangle the directionality and signatures of interkingdom host jumping in the parasitic fungal genus Tolypocladium.</title>
        <authorList>
            <person name="Quandt C.A."/>
            <person name="Patterson W."/>
            <person name="Spatafora J.W."/>
        </authorList>
    </citation>
    <scope>NUCLEOTIDE SEQUENCE [LARGE SCALE GENOMIC DNA]</scope>
    <source>
        <strain evidence="9 10">CBS 113982</strain>
    </source>
</reference>
<comment type="caution">
    <text evidence="9">The sequence shown here is derived from an EMBL/GenBank/DDBJ whole genome shotgun (WGS) entry which is preliminary data.</text>
</comment>
<feature type="transmembrane region" description="Helical" evidence="8">
    <location>
        <begin position="122"/>
        <end position="145"/>
    </location>
</feature>
<dbReference type="PANTHER" id="PTHR33567:SF3">
    <property type="entry name" value="CHROMATE ION TRANSPORTER (EUROFUNG)"/>
    <property type="match status" value="1"/>
</dbReference>
<name>A0A2K3Q3L4_9HYPO</name>